<evidence type="ECO:0008006" key="4">
    <source>
        <dbReference type="Google" id="ProtNLM"/>
    </source>
</evidence>
<keyword evidence="3" id="KW-1185">Reference proteome</keyword>
<dbReference type="RefSeq" id="WP_131987293.1">
    <property type="nucleotide sequence ID" value="NZ_SMKL01000075.1"/>
</dbReference>
<reference evidence="2 3" key="1">
    <citation type="submission" date="2019-02" db="EMBL/GenBank/DDBJ databases">
        <title>Draft genome sequences of novel Actinobacteria.</title>
        <authorList>
            <person name="Sahin N."/>
            <person name="Ay H."/>
            <person name="Saygin H."/>
        </authorList>
    </citation>
    <scope>NUCLEOTIDE SEQUENCE [LARGE SCALE GENOMIC DNA]</scope>
    <source>
        <strain evidence="2 3">KC603</strain>
    </source>
</reference>
<keyword evidence="1" id="KW-0812">Transmembrane</keyword>
<dbReference type="Proteomes" id="UP000295621">
    <property type="component" value="Unassembled WGS sequence"/>
</dbReference>
<evidence type="ECO:0000313" key="2">
    <source>
        <dbReference type="EMBL" id="TDC47404.1"/>
    </source>
</evidence>
<feature type="transmembrane region" description="Helical" evidence="1">
    <location>
        <begin position="86"/>
        <end position="105"/>
    </location>
</feature>
<sequence>MTTTRTTRTGEATLFQKASAFEAGVWRSLFTLLARRPRVPEPGAVGFAYLEPVSLLIWVFIIGSAIEVPVAHLLIGHFVPWAPAQIIALVIGIWGLIWMIGYWAALKVNPHAVGPTGLWVRNGTTVDIALSWNDIDAIRVQKLTLPESKTVQLTDGEDGTVLHVTVSSQVNVHLVLFEPVTVTLLSGPVTFTELRFYAEDPKGLVTSARARLKG</sequence>
<organism evidence="2 3">
    <name type="scientific">Jiangella ureilytica</name>
    <dbReference type="NCBI Taxonomy" id="2530374"/>
    <lineage>
        <taxon>Bacteria</taxon>
        <taxon>Bacillati</taxon>
        <taxon>Actinomycetota</taxon>
        <taxon>Actinomycetes</taxon>
        <taxon>Jiangellales</taxon>
        <taxon>Jiangellaceae</taxon>
        <taxon>Jiangella</taxon>
    </lineage>
</organism>
<dbReference type="AlphaFoldDB" id="A0A4R4RE04"/>
<evidence type="ECO:0000313" key="3">
    <source>
        <dbReference type="Proteomes" id="UP000295621"/>
    </source>
</evidence>
<gene>
    <name evidence="2" type="ORF">E1212_24345</name>
</gene>
<keyword evidence="1" id="KW-1133">Transmembrane helix</keyword>
<accession>A0A4R4RE04</accession>
<dbReference type="OrthoDB" id="4990523at2"/>
<evidence type="ECO:0000256" key="1">
    <source>
        <dbReference type="SAM" id="Phobius"/>
    </source>
</evidence>
<feature type="transmembrane region" description="Helical" evidence="1">
    <location>
        <begin position="55"/>
        <end position="74"/>
    </location>
</feature>
<name>A0A4R4RE04_9ACTN</name>
<dbReference type="EMBL" id="SMKL01000075">
    <property type="protein sequence ID" value="TDC47404.1"/>
    <property type="molecule type" value="Genomic_DNA"/>
</dbReference>
<proteinExistence type="predicted"/>
<protein>
    <recommendedName>
        <fullName evidence="4">DUF304 domain-containing protein</fullName>
    </recommendedName>
</protein>
<keyword evidence="1" id="KW-0472">Membrane</keyword>
<comment type="caution">
    <text evidence="2">The sequence shown here is derived from an EMBL/GenBank/DDBJ whole genome shotgun (WGS) entry which is preliminary data.</text>
</comment>